<sequence length="83" mass="8364">GPPGGPPPGAPVGRGGEEGLSGLPVGQKGDFDEGGNVGEDFVEVCGAPFGLHEERVEPVVSVEKLHHLPVAGVSLWGSLWGSL</sequence>
<dbReference type="Proteomes" id="UP000030754">
    <property type="component" value="Unassembled WGS sequence"/>
</dbReference>
<organism evidence="2 3">
    <name type="scientific">Eimeria necatrix</name>
    <dbReference type="NCBI Taxonomy" id="51315"/>
    <lineage>
        <taxon>Eukaryota</taxon>
        <taxon>Sar</taxon>
        <taxon>Alveolata</taxon>
        <taxon>Apicomplexa</taxon>
        <taxon>Conoidasida</taxon>
        <taxon>Coccidia</taxon>
        <taxon>Eucoccidiorida</taxon>
        <taxon>Eimeriorina</taxon>
        <taxon>Eimeriidae</taxon>
        <taxon>Eimeria</taxon>
    </lineage>
</organism>
<dbReference type="VEuPathDB" id="ToxoDB:ENH_00013750"/>
<proteinExistence type="predicted"/>
<gene>
    <name evidence="2" type="ORF">ENH_00013750</name>
</gene>
<feature type="non-terminal residue" evidence="2">
    <location>
        <position position="1"/>
    </location>
</feature>
<reference evidence="2" key="1">
    <citation type="submission" date="2013-10" db="EMBL/GenBank/DDBJ databases">
        <title>Genomic analysis of the causative agents of coccidiosis in chickens.</title>
        <authorList>
            <person name="Reid A.J."/>
            <person name="Blake D."/>
            <person name="Billington K."/>
            <person name="Browne H."/>
            <person name="Dunn M."/>
            <person name="Hung S."/>
            <person name="Kawahara F."/>
            <person name="Miranda-Saavedra D."/>
            <person name="Mourier T."/>
            <person name="Nagra H."/>
            <person name="Otto T.D."/>
            <person name="Rawlings N."/>
            <person name="Sanchez A."/>
            <person name="Sanders M."/>
            <person name="Subramaniam C."/>
            <person name="Tay Y."/>
            <person name="Dear P."/>
            <person name="Doerig C."/>
            <person name="Gruber A."/>
            <person name="Parkinson J."/>
            <person name="Shirley M."/>
            <person name="Wan K.L."/>
            <person name="Berriman M."/>
            <person name="Tomley F."/>
            <person name="Pain A."/>
        </authorList>
    </citation>
    <scope>NUCLEOTIDE SEQUENCE [LARGE SCALE GENOMIC DNA]</scope>
    <source>
        <strain evidence="2">Houghton</strain>
    </source>
</reference>
<dbReference type="AlphaFoldDB" id="U6MWI7"/>
<name>U6MWI7_9EIME</name>
<evidence type="ECO:0000313" key="3">
    <source>
        <dbReference type="Proteomes" id="UP000030754"/>
    </source>
</evidence>
<evidence type="ECO:0000256" key="1">
    <source>
        <dbReference type="SAM" id="MobiDB-lite"/>
    </source>
</evidence>
<feature type="region of interest" description="Disordered" evidence="1">
    <location>
        <begin position="1"/>
        <end position="37"/>
    </location>
</feature>
<dbReference type="EMBL" id="HG723394">
    <property type="protein sequence ID" value="CDJ66055.1"/>
    <property type="molecule type" value="Genomic_DNA"/>
</dbReference>
<accession>U6MWI7</accession>
<protein>
    <submittedName>
        <fullName evidence="2">Uncharacterized protein</fullName>
    </submittedName>
</protein>
<feature type="compositionally biased region" description="Pro residues" evidence="1">
    <location>
        <begin position="1"/>
        <end position="10"/>
    </location>
</feature>
<keyword evidence="3" id="KW-1185">Reference proteome</keyword>
<dbReference type="RefSeq" id="XP_013434522.1">
    <property type="nucleotide sequence ID" value="XM_013579068.1"/>
</dbReference>
<dbReference type="GeneID" id="25471557"/>
<evidence type="ECO:0000313" key="2">
    <source>
        <dbReference type="EMBL" id="CDJ66055.1"/>
    </source>
</evidence>
<reference evidence="2" key="2">
    <citation type="submission" date="2013-10" db="EMBL/GenBank/DDBJ databases">
        <authorList>
            <person name="Aslett M."/>
        </authorList>
    </citation>
    <scope>NUCLEOTIDE SEQUENCE [LARGE SCALE GENOMIC DNA]</scope>
    <source>
        <strain evidence="2">Houghton</strain>
    </source>
</reference>